<proteinExistence type="predicted"/>
<comment type="caution">
    <text evidence="2">The sequence shown here is derived from an EMBL/GenBank/DDBJ whole genome shotgun (WGS) entry which is preliminary data.</text>
</comment>
<keyword evidence="2" id="KW-0808">Transferase</keyword>
<dbReference type="GO" id="GO:0008757">
    <property type="term" value="F:S-adenosylmethionine-dependent methyltransferase activity"/>
    <property type="evidence" value="ECO:0007669"/>
    <property type="project" value="InterPro"/>
</dbReference>
<keyword evidence="3" id="KW-1185">Reference proteome</keyword>
<dbReference type="InterPro" id="IPR029063">
    <property type="entry name" value="SAM-dependent_MTases_sf"/>
</dbReference>
<gene>
    <name evidence="2" type="ORF">B9G39_14525</name>
</gene>
<evidence type="ECO:0000259" key="1">
    <source>
        <dbReference type="Pfam" id="PF08241"/>
    </source>
</evidence>
<sequence length="263" mass="30149">MAKLRWNPEEYRLVNQLQHESALLGLHQYCNLSSHDQVLDIGCGDGSLINKIVQQFELSHVQAVDRSVEMISHAKQNYETPGVRFGIADVTNLDQFDSQSMDWVFVCSILHWVSNLDKAFAEIERVLKPGGQCFIVHWPYNEAIYLPVKQLMSDPQWEKLSIALTAMPPSADQRCLQMLFQHHGFTISVLEDRTWFPFATSIDYFAQFLLALLPLQEWLPEEKHREFVDQIVNNALAIYARQDEGIAIPMRCIYGVVQKAAVA</sequence>
<dbReference type="GO" id="GO:0032259">
    <property type="term" value="P:methylation"/>
    <property type="evidence" value="ECO:0007669"/>
    <property type="project" value="UniProtKB-KW"/>
</dbReference>
<dbReference type="Proteomes" id="UP000257039">
    <property type="component" value="Unassembled WGS sequence"/>
</dbReference>
<dbReference type="PANTHER" id="PTHR43861:SF1">
    <property type="entry name" value="TRANS-ACONITATE 2-METHYLTRANSFERASE"/>
    <property type="match status" value="1"/>
</dbReference>
<keyword evidence="2" id="KW-0489">Methyltransferase</keyword>
<organism evidence="2 3">
    <name type="scientific">Zooshikella ganghwensis</name>
    <dbReference type="NCBI Taxonomy" id="202772"/>
    <lineage>
        <taxon>Bacteria</taxon>
        <taxon>Pseudomonadati</taxon>
        <taxon>Pseudomonadota</taxon>
        <taxon>Gammaproteobacteria</taxon>
        <taxon>Oceanospirillales</taxon>
        <taxon>Zooshikellaceae</taxon>
        <taxon>Zooshikella</taxon>
    </lineage>
</organism>
<reference evidence="2 3" key="1">
    <citation type="submission" date="2017-04" db="EMBL/GenBank/DDBJ databases">
        <title>Draft genome sequence of Zooshikella ganghwensis VG4 isolated from Red Sea sediments.</title>
        <authorList>
            <person name="Rehman Z."/>
            <person name="Alam I."/>
            <person name="Kamau A."/>
            <person name="Bajic V."/>
            <person name="Leiknes T."/>
        </authorList>
    </citation>
    <scope>NUCLEOTIDE SEQUENCE [LARGE SCALE GENOMIC DNA]</scope>
    <source>
        <strain evidence="2 3">VG4</strain>
    </source>
</reference>
<evidence type="ECO:0000313" key="2">
    <source>
        <dbReference type="EMBL" id="RDH44550.1"/>
    </source>
</evidence>
<accession>A0A4P9VR73</accession>
<dbReference type="Pfam" id="PF08241">
    <property type="entry name" value="Methyltransf_11"/>
    <property type="match status" value="1"/>
</dbReference>
<dbReference type="PANTHER" id="PTHR43861">
    <property type="entry name" value="TRANS-ACONITATE 2-METHYLTRANSFERASE-RELATED"/>
    <property type="match status" value="1"/>
</dbReference>
<feature type="domain" description="Methyltransferase type 11" evidence="1">
    <location>
        <begin position="39"/>
        <end position="135"/>
    </location>
</feature>
<protein>
    <submittedName>
        <fullName evidence="2">Class I SAM-dependent methyltransferase</fullName>
    </submittedName>
</protein>
<name>A0A4P9VR73_9GAMM</name>
<dbReference type="SUPFAM" id="SSF53335">
    <property type="entry name" value="S-adenosyl-L-methionine-dependent methyltransferases"/>
    <property type="match status" value="1"/>
</dbReference>
<dbReference type="RefSeq" id="WP_094787678.1">
    <property type="nucleotide sequence ID" value="NZ_NDXW01000001.1"/>
</dbReference>
<dbReference type="InterPro" id="IPR013216">
    <property type="entry name" value="Methyltransf_11"/>
</dbReference>
<dbReference type="CDD" id="cd02440">
    <property type="entry name" value="AdoMet_MTases"/>
    <property type="match status" value="1"/>
</dbReference>
<dbReference type="AlphaFoldDB" id="A0A4P9VR73"/>
<dbReference type="EMBL" id="NDXW01000001">
    <property type="protein sequence ID" value="RDH44550.1"/>
    <property type="molecule type" value="Genomic_DNA"/>
</dbReference>
<dbReference type="Gene3D" id="3.40.50.150">
    <property type="entry name" value="Vaccinia Virus protein VP39"/>
    <property type="match status" value="1"/>
</dbReference>
<evidence type="ECO:0000313" key="3">
    <source>
        <dbReference type="Proteomes" id="UP000257039"/>
    </source>
</evidence>